<dbReference type="PANTHER" id="PTHR48062">
    <property type="entry name" value="RECEPTOR-LIKE PROTEIN 14"/>
    <property type="match status" value="1"/>
</dbReference>
<protein>
    <submittedName>
        <fullName evidence="14">Polygalacturonase inhibitor-like</fullName>
    </submittedName>
</protein>
<evidence type="ECO:0000256" key="6">
    <source>
        <dbReference type="ARBA" id="ARBA00022737"/>
    </source>
</evidence>
<dbReference type="Proteomes" id="UP000515121">
    <property type="component" value="Unplaced"/>
</dbReference>
<organism evidence="13 14">
    <name type="scientific">Durio zibethinus</name>
    <name type="common">Durian</name>
    <dbReference type="NCBI Taxonomy" id="66656"/>
    <lineage>
        <taxon>Eukaryota</taxon>
        <taxon>Viridiplantae</taxon>
        <taxon>Streptophyta</taxon>
        <taxon>Embryophyta</taxon>
        <taxon>Tracheophyta</taxon>
        <taxon>Spermatophyta</taxon>
        <taxon>Magnoliopsida</taxon>
        <taxon>eudicotyledons</taxon>
        <taxon>Gunneridae</taxon>
        <taxon>Pentapetalae</taxon>
        <taxon>rosids</taxon>
        <taxon>malvids</taxon>
        <taxon>Malvales</taxon>
        <taxon>Malvaceae</taxon>
        <taxon>Helicteroideae</taxon>
        <taxon>Durio</taxon>
    </lineage>
</organism>
<reference evidence="14" key="1">
    <citation type="submission" date="2025-08" db="UniProtKB">
        <authorList>
            <consortium name="RefSeq"/>
        </authorList>
    </citation>
    <scope>IDENTIFICATION</scope>
    <source>
        <tissue evidence="14">Fruit stalk</tissue>
    </source>
</reference>
<evidence type="ECO:0000256" key="3">
    <source>
        <dbReference type="ARBA" id="ARBA00022614"/>
    </source>
</evidence>
<keyword evidence="9" id="KW-0675">Receptor</keyword>
<dbReference type="KEGG" id="dzi:111279401"/>
<sequence>MGPEWVWVMMSVLVLGAGFSDGCLEQERLALLQLKPFFNDLQYLPTWTEEVGSDCCRWELVECNITTKRVTELSLNWKTSSGWIMDSTPLDISFLESIGILTSLKTLSLYDCSLAGTLPTQGWCYLKSLEELRLNGNALGGAIASCLGNLTFLRFLDISDNHFTGNVASTSLTNLTMLKFLSLSNNQFQVPVSFNSFADHSNLKILFSDGNKLVAEPTVFQTWPLKLQLKVFSLSNCTIEHRKLQLPNFLHYQYDLRYIDLSYNNFGGIRFPDWLVENNTRLETLFMTDSSIVGPFFLPLDPHDYVRTIDISNNKMHHIPTNFCSVFPN</sequence>
<evidence type="ECO:0000256" key="9">
    <source>
        <dbReference type="ARBA" id="ARBA00023170"/>
    </source>
</evidence>
<keyword evidence="7" id="KW-1133">Transmembrane helix</keyword>
<comment type="subcellular location">
    <subcellularLocation>
        <location evidence="1">Cell membrane</location>
        <topology evidence="1">Single-pass type I membrane protein</topology>
    </subcellularLocation>
</comment>
<evidence type="ECO:0000256" key="7">
    <source>
        <dbReference type="ARBA" id="ARBA00022989"/>
    </source>
</evidence>
<dbReference type="InterPro" id="IPR051502">
    <property type="entry name" value="RLP_Defense_Trigger"/>
</dbReference>
<proteinExistence type="inferred from homology"/>
<dbReference type="InterPro" id="IPR013210">
    <property type="entry name" value="LRR_N_plant-typ"/>
</dbReference>
<dbReference type="GeneID" id="111279401"/>
<dbReference type="SUPFAM" id="SSF52058">
    <property type="entry name" value="L domain-like"/>
    <property type="match status" value="1"/>
</dbReference>
<dbReference type="RefSeq" id="XP_022722123.1">
    <property type="nucleotide sequence ID" value="XM_022866388.1"/>
</dbReference>
<dbReference type="Pfam" id="PF13516">
    <property type="entry name" value="LRR_6"/>
    <property type="match status" value="1"/>
</dbReference>
<dbReference type="InterPro" id="IPR001611">
    <property type="entry name" value="Leu-rich_rpt"/>
</dbReference>
<dbReference type="FunFam" id="3.80.10.10:FF:000041">
    <property type="entry name" value="LRR receptor-like serine/threonine-protein kinase ERECTA"/>
    <property type="match status" value="1"/>
</dbReference>
<gene>
    <name evidence="14" type="primary">LOC111279401</name>
</gene>
<evidence type="ECO:0000256" key="1">
    <source>
        <dbReference type="ARBA" id="ARBA00004251"/>
    </source>
</evidence>
<dbReference type="PANTHER" id="PTHR48062:SF37">
    <property type="entry name" value="LRR RECEPTOR-LIKE SERINE_THREONINE-PROTEIN KINASE FLS2"/>
    <property type="match status" value="1"/>
</dbReference>
<keyword evidence="5 11" id="KW-0732">Signal</keyword>
<keyword evidence="10" id="KW-0325">Glycoprotein</keyword>
<feature type="chain" id="PRO_5027799146" evidence="11">
    <location>
        <begin position="23"/>
        <end position="329"/>
    </location>
</feature>
<evidence type="ECO:0000256" key="2">
    <source>
        <dbReference type="ARBA" id="ARBA00009592"/>
    </source>
</evidence>
<dbReference type="Pfam" id="PF08263">
    <property type="entry name" value="LRRNT_2"/>
    <property type="match status" value="1"/>
</dbReference>
<keyword evidence="3" id="KW-0433">Leucine-rich repeat</keyword>
<keyword evidence="4" id="KW-0812">Transmembrane</keyword>
<dbReference type="InterPro" id="IPR032675">
    <property type="entry name" value="LRR_dom_sf"/>
</dbReference>
<evidence type="ECO:0000256" key="11">
    <source>
        <dbReference type="SAM" id="SignalP"/>
    </source>
</evidence>
<evidence type="ECO:0000313" key="13">
    <source>
        <dbReference type="Proteomes" id="UP000515121"/>
    </source>
</evidence>
<dbReference type="Pfam" id="PF00560">
    <property type="entry name" value="LRR_1"/>
    <property type="match status" value="1"/>
</dbReference>
<comment type="similarity">
    <text evidence="2">Belongs to the RLP family.</text>
</comment>
<keyword evidence="6" id="KW-0677">Repeat</keyword>
<evidence type="ECO:0000256" key="10">
    <source>
        <dbReference type="ARBA" id="ARBA00023180"/>
    </source>
</evidence>
<feature type="signal peptide" evidence="11">
    <location>
        <begin position="1"/>
        <end position="22"/>
    </location>
</feature>
<evidence type="ECO:0000313" key="14">
    <source>
        <dbReference type="RefSeq" id="XP_022722123.1"/>
    </source>
</evidence>
<evidence type="ECO:0000259" key="12">
    <source>
        <dbReference type="Pfam" id="PF08263"/>
    </source>
</evidence>
<keyword evidence="13" id="KW-1185">Reference proteome</keyword>
<name>A0A6P5X1S0_DURZI</name>
<dbReference type="GO" id="GO:0005886">
    <property type="term" value="C:plasma membrane"/>
    <property type="evidence" value="ECO:0007669"/>
    <property type="project" value="UniProtKB-SubCell"/>
</dbReference>
<dbReference type="Gene3D" id="3.80.10.10">
    <property type="entry name" value="Ribonuclease Inhibitor"/>
    <property type="match status" value="2"/>
</dbReference>
<evidence type="ECO:0000256" key="4">
    <source>
        <dbReference type="ARBA" id="ARBA00022692"/>
    </source>
</evidence>
<accession>A0A6P5X1S0</accession>
<dbReference type="AlphaFoldDB" id="A0A6P5X1S0"/>
<keyword evidence="8" id="KW-0472">Membrane</keyword>
<evidence type="ECO:0000256" key="5">
    <source>
        <dbReference type="ARBA" id="ARBA00022729"/>
    </source>
</evidence>
<feature type="domain" description="Leucine-rich repeat-containing N-terminal plant-type" evidence="12">
    <location>
        <begin position="25"/>
        <end position="64"/>
    </location>
</feature>
<evidence type="ECO:0000256" key="8">
    <source>
        <dbReference type="ARBA" id="ARBA00023136"/>
    </source>
</evidence>
<dbReference type="OrthoDB" id="4691307at2759"/>